<name>A0A804K4C6_MUSAM</name>
<dbReference type="InParanoid" id="A0A804K4C6"/>
<dbReference type="EnsemblPlants" id="Ma08_t08580.1">
    <property type="protein sequence ID" value="Ma08_p08580.1"/>
    <property type="gene ID" value="Ma08_g08580"/>
</dbReference>
<protein>
    <submittedName>
        <fullName evidence="1">Uncharacterized protein</fullName>
    </submittedName>
</protein>
<keyword evidence="2" id="KW-1185">Reference proteome</keyword>
<proteinExistence type="predicted"/>
<dbReference type="GeneID" id="103993480"/>
<sequence length="118" mass="14134">MENAMTRYKVPAFGHWNFNLYDDIPISQYFESAREYGLIRARFFEGDGEDLFEMLRRKGKKGRDGARKKRNYKKEKVWKPKPVDEDLYKIPPQLLYQMPKKKKLWNFCAGCRCLNCIA</sequence>
<evidence type="ECO:0000313" key="2">
    <source>
        <dbReference type="Proteomes" id="UP000012960"/>
    </source>
</evidence>
<organism evidence="1 2">
    <name type="scientific">Musa acuminata subsp. malaccensis</name>
    <name type="common">Wild banana</name>
    <name type="synonym">Musa malaccensis</name>
    <dbReference type="NCBI Taxonomy" id="214687"/>
    <lineage>
        <taxon>Eukaryota</taxon>
        <taxon>Viridiplantae</taxon>
        <taxon>Streptophyta</taxon>
        <taxon>Embryophyta</taxon>
        <taxon>Tracheophyta</taxon>
        <taxon>Spermatophyta</taxon>
        <taxon>Magnoliopsida</taxon>
        <taxon>Liliopsida</taxon>
        <taxon>Zingiberales</taxon>
        <taxon>Musaceae</taxon>
        <taxon>Musa</taxon>
    </lineage>
</organism>
<dbReference type="Proteomes" id="UP000012960">
    <property type="component" value="Unplaced"/>
</dbReference>
<reference evidence="1" key="1">
    <citation type="submission" date="2021-05" db="UniProtKB">
        <authorList>
            <consortium name="EnsemblPlants"/>
        </authorList>
    </citation>
    <scope>IDENTIFICATION</scope>
    <source>
        <strain evidence="1">subsp. malaccensis</strain>
    </source>
</reference>
<dbReference type="AlphaFoldDB" id="A0A804K4C6"/>
<dbReference type="PANTHER" id="PTHR33699:SF2">
    <property type="entry name" value="PATHOGENIC TYPE III EFFECTOR AVIRULENCE FACTOR AVR AVRRPT-CLEAVAGE: CLEAVAGE SITE PROTEIN-RELATED"/>
    <property type="match status" value="1"/>
</dbReference>
<evidence type="ECO:0000313" key="1">
    <source>
        <dbReference type="EnsemblPlants" id="Ma08_p08580.1"/>
    </source>
</evidence>
<dbReference type="OrthoDB" id="755325at2759"/>
<dbReference type="Gramene" id="Ma08_t08580.1">
    <property type="protein sequence ID" value="Ma08_p08580.1"/>
    <property type="gene ID" value="Ma08_g08580"/>
</dbReference>
<accession>A0A804K4C6</accession>
<dbReference type="PANTHER" id="PTHR33699">
    <property type="entry name" value="EXPRESSED PROTEIN"/>
    <property type="match status" value="1"/>
</dbReference>